<dbReference type="NCBIfam" id="TIGR04370">
    <property type="entry name" value="glyco_rpt_poly"/>
    <property type="match status" value="1"/>
</dbReference>
<dbReference type="PROSITE" id="PS51257">
    <property type="entry name" value="PROKAR_LIPOPROTEIN"/>
    <property type="match status" value="1"/>
</dbReference>
<keyword evidence="1" id="KW-0812">Transmembrane</keyword>
<feature type="transmembrane region" description="Helical" evidence="1">
    <location>
        <begin position="39"/>
        <end position="56"/>
    </location>
</feature>
<evidence type="ECO:0000256" key="1">
    <source>
        <dbReference type="SAM" id="Phobius"/>
    </source>
</evidence>
<dbReference type="EMBL" id="LNYG01000013">
    <property type="protein sequence ID" value="KTD06818.1"/>
    <property type="molecule type" value="Genomic_DNA"/>
</dbReference>
<proteinExistence type="predicted"/>
<feature type="transmembrane region" description="Helical" evidence="1">
    <location>
        <begin position="229"/>
        <end position="245"/>
    </location>
</feature>
<dbReference type="AlphaFoldDB" id="A0A0W0UFY9"/>
<protein>
    <recommendedName>
        <fullName evidence="4">O-antigen polysaccharide polymerase Wzy</fullName>
    </recommendedName>
</protein>
<keyword evidence="1" id="KW-0472">Membrane</keyword>
<dbReference type="PATRIC" id="fig|455.5.peg.1075"/>
<comment type="caution">
    <text evidence="2">The sequence shown here is derived from an EMBL/GenBank/DDBJ whole genome shotgun (WGS) entry which is preliminary data.</text>
</comment>
<evidence type="ECO:0000313" key="3">
    <source>
        <dbReference type="Proteomes" id="UP000054715"/>
    </source>
</evidence>
<feature type="transmembrane region" description="Helical" evidence="1">
    <location>
        <begin position="204"/>
        <end position="223"/>
    </location>
</feature>
<feature type="transmembrane region" description="Helical" evidence="1">
    <location>
        <begin position="12"/>
        <end position="33"/>
    </location>
</feature>
<feature type="transmembrane region" description="Helical" evidence="1">
    <location>
        <begin position="374"/>
        <end position="397"/>
    </location>
</feature>
<feature type="transmembrane region" description="Helical" evidence="1">
    <location>
        <begin position="409"/>
        <end position="427"/>
    </location>
</feature>
<name>A0A0W0UFY9_9GAMM</name>
<feature type="transmembrane region" description="Helical" evidence="1">
    <location>
        <begin position="94"/>
        <end position="116"/>
    </location>
</feature>
<dbReference type="Proteomes" id="UP000054715">
    <property type="component" value="Unassembled WGS sequence"/>
</dbReference>
<organism evidence="2 3">
    <name type="scientific">Legionella jamestowniensis</name>
    <dbReference type="NCBI Taxonomy" id="455"/>
    <lineage>
        <taxon>Bacteria</taxon>
        <taxon>Pseudomonadati</taxon>
        <taxon>Pseudomonadota</taxon>
        <taxon>Gammaproteobacteria</taxon>
        <taxon>Legionellales</taxon>
        <taxon>Legionellaceae</taxon>
        <taxon>Legionella</taxon>
    </lineage>
</organism>
<dbReference type="STRING" id="455.Ljam_1013"/>
<dbReference type="OrthoDB" id="5190879at2"/>
<feature type="transmembrane region" description="Helical" evidence="1">
    <location>
        <begin position="433"/>
        <end position="452"/>
    </location>
</feature>
<dbReference type="RefSeq" id="WP_058449046.1">
    <property type="nucleotide sequence ID" value="NZ_CAAAJF010000009.1"/>
</dbReference>
<gene>
    <name evidence="2" type="ORF">Ljam_1013</name>
</gene>
<keyword evidence="1" id="KW-1133">Transmembrane helix</keyword>
<sequence>MKKNIAYSISSIELILGHIFLTLAACVFIFYWLSLSTEVIISAFGCFIFGAILASYRSVVSIFSISTICLLALFFYSMAIPLHHLVYSDYDSEGVSFVTINCVAALLGLVSSYYFVGKPNFFAKQLYKDELVFGFVTVSLGVIALLIAISVSVGFSAYLSAGYAGRALIKREVGPIELGLYYSIVGFLFLAYSWLYDPVRKRRMLGFFLILFLLFFVIGVSYLGIRRPSFFLILSSLSMYFLKVRGRVSKKLILFSLACVFLFGIFASFRQVLSDQGVMAAFSYISGHFNLTWLDLSKSELGAPFRAMLQVKDHWFIDGFQLGKSYMEAFINIIPSSILKFSASLSEQYTKEFFSADYIAIGGNMGFFPVAEGYLNFGTIGVFAEFFLVGSVIKYIENKAIVNPRPINVIWYAIVIPWFFFFLRTDFSSFLKSFVYSILPVFFAYALCYPSFSQRQKSYFSFTIPKRATNSE</sequence>
<feature type="transmembrane region" description="Helical" evidence="1">
    <location>
        <begin position="179"/>
        <end position="197"/>
    </location>
</feature>
<evidence type="ECO:0000313" key="2">
    <source>
        <dbReference type="EMBL" id="KTD06818.1"/>
    </source>
</evidence>
<feature type="transmembrane region" description="Helical" evidence="1">
    <location>
        <begin position="63"/>
        <end position="82"/>
    </location>
</feature>
<feature type="transmembrane region" description="Helical" evidence="1">
    <location>
        <begin position="131"/>
        <end position="159"/>
    </location>
</feature>
<evidence type="ECO:0008006" key="4">
    <source>
        <dbReference type="Google" id="ProtNLM"/>
    </source>
</evidence>
<accession>A0A0W0UFY9</accession>
<reference evidence="2 3" key="1">
    <citation type="submission" date="2015-11" db="EMBL/GenBank/DDBJ databases">
        <title>Genomic analysis of 38 Legionella species identifies large and diverse effector repertoires.</title>
        <authorList>
            <person name="Burstein D."/>
            <person name="Amaro F."/>
            <person name="Zusman T."/>
            <person name="Lifshitz Z."/>
            <person name="Cohen O."/>
            <person name="Gilbert J.A."/>
            <person name="Pupko T."/>
            <person name="Shuman H.A."/>
            <person name="Segal G."/>
        </authorList>
    </citation>
    <scope>NUCLEOTIDE SEQUENCE [LARGE SCALE GENOMIC DNA]</scope>
    <source>
        <strain evidence="2 3">JA-26-G1-E2</strain>
    </source>
</reference>
<feature type="transmembrane region" description="Helical" evidence="1">
    <location>
        <begin position="252"/>
        <end position="269"/>
    </location>
</feature>